<feature type="region of interest" description="Disordered" evidence="9">
    <location>
        <begin position="340"/>
        <end position="368"/>
    </location>
</feature>
<feature type="domain" description="Histidine kinase" evidence="10">
    <location>
        <begin position="130"/>
        <end position="344"/>
    </location>
</feature>
<dbReference type="SUPFAM" id="SSF47384">
    <property type="entry name" value="Homodimeric domain of signal transducing histidine kinase"/>
    <property type="match status" value="1"/>
</dbReference>
<dbReference type="InterPro" id="IPR036097">
    <property type="entry name" value="HisK_dim/P_sf"/>
</dbReference>
<dbReference type="OrthoDB" id="1931120at2"/>
<evidence type="ECO:0000256" key="1">
    <source>
        <dbReference type="ARBA" id="ARBA00000085"/>
    </source>
</evidence>
<dbReference type="PATRIC" id="fig|1249627.3.peg.3263"/>
<keyword evidence="7" id="KW-0067">ATP-binding</keyword>
<comment type="caution">
    <text evidence="11">The sequence shown here is derived from an EMBL/GenBank/DDBJ whole genome shotgun (WGS) entry which is preliminary data.</text>
</comment>
<evidence type="ECO:0000313" key="12">
    <source>
        <dbReference type="Proteomes" id="UP000019460"/>
    </source>
</evidence>
<dbReference type="CDD" id="cd00082">
    <property type="entry name" value="HisKA"/>
    <property type="match status" value="1"/>
</dbReference>
<dbReference type="PANTHER" id="PTHR43065:SF46">
    <property type="entry name" value="C4-DICARBOXYLATE TRANSPORT SENSOR PROTEIN DCTB"/>
    <property type="match status" value="1"/>
</dbReference>
<keyword evidence="4" id="KW-0808">Transferase</keyword>
<name>W9VCZ5_9GAMM</name>
<dbReference type="InterPro" id="IPR003661">
    <property type="entry name" value="HisK_dim/P_dom"/>
</dbReference>
<sequence>MNDTRTPKSPPDLIRRYAELLQGAVFAEDPLAAETALADAADLGRRLVANEIPLEEVGELHHEALVRLAHAHPDLPLGQIADLITAPLMEAHMAYSLAFREQLERRAEAIVNARLEQSRRLEAIGTLAAGIAHDFNNILGAILGFSELLGDELPAESEGHGYLNHIQQASFRAKDLIAGMLTFAREVEDDPIPIDAVPLVQETLKLLRVSLAADIRLDFAPAAREAWILAEPSQIQQIVMNLCINAADAVDAHRGRIQVDVRLIKPEDSLPMVRLTVEDDGEGMSEEVRERVFDPFFTTKAPGKGSGLGLSVVHGLVAKLRGRIVIASAPGRGTCFTIDLPQTQREGTPLSEPHSIRETPPKQRDTFE</sequence>
<gene>
    <name evidence="11" type="ORF">D779_3112</name>
</gene>
<evidence type="ECO:0000256" key="7">
    <source>
        <dbReference type="ARBA" id="ARBA00022840"/>
    </source>
</evidence>
<evidence type="ECO:0000256" key="8">
    <source>
        <dbReference type="ARBA" id="ARBA00023012"/>
    </source>
</evidence>
<dbReference type="SMART" id="SM00387">
    <property type="entry name" value="HATPase_c"/>
    <property type="match status" value="1"/>
</dbReference>
<comment type="catalytic activity">
    <reaction evidence="1">
        <text>ATP + protein L-histidine = ADP + protein N-phospho-L-histidine.</text>
        <dbReference type="EC" id="2.7.13.3"/>
    </reaction>
</comment>
<organism evidence="11 12">
    <name type="scientific">Imhoffiella purpurea</name>
    <dbReference type="NCBI Taxonomy" id="1249627"/>
    <lineage>
        <taxon>Bacteria</taxon>
        <taxon>Pseudomonadati</taxon>
        <taxon>Pseudomonadota</taxon>
        <taxon>Gammaproteobacteria</taxon>
        <taxon>Chromatiales</taxon>
        <taxon>Chromatiaceae</taxon>
        <taxon>Imhoffiella</taxon>
    </lineage>
</organism>
<dbReference type="STRING" id="1249627.D779_3112"/>
<keyword evidence="12" id="KW-1185">Reference proteome</keyword>
<evidence type="ECO:0000256" key="4">
    <source>
        <dbReference type="ARBA" id="ARBA00022679"/>
    </source>
</evidence>
<dbReference type="InterPro" id="IPR017944">
    <property type="entry name" value="KaiA/RbsU_helical_domain_sf"/>
</dbReference>
<evidence type="ECO:0000256" key="6">
    <source>
        <dbReference type="ARBA" id="ARBA00022777"/>
    </source>
</evidence>
<dbReference type="Gene3D" id="1.10.1240.30">
    <property type="entry name" value="KaiA/RbsU domain"/>
    <property type="match status" value="1"/>
</dbReference>
<dbReference type="Pfam" id="PF00512">
    <property type="entry name" value="HisKA"/>
    <property type="match status" value="1"/>
</dbReference>
<dbReference type="GO" id="GO:0000155">
    <property type="term" value="F:phosphorelay sensor kinase activity"/>
    <property type="evidence" value="ECO:0007669"/>
    <property type="project" value="InterPro"/>
</dbReference>
<keyword evidence="3" id="KW-0597">Phosphoprotein</keyword>
<dbReference type="SMART" id="SM00388">
    <property type="entry name" value="HisKA"/>
    <property type="match status" value="1"/>
</dbReference>
<evidence type="ECO:0000256" key="2">
    <source>
        <dbReference type="ARBA" id="ARBA00012438"/>
    </source>
</evidence>
<reference evidence="11 12" key="1">
    <citation type="submission" date="2012-11" db="EMBL/GenBank/DDBJ databases">
        <title>Genome assembly of Thiorhodococcus sp. AK35.</title>
        <authorList>
            <person name="Nupur N."/>
            <person name="Khatri I."/>
            <person name="Subramanian S."/>
            <person name="Pinnaka A."/>
        </authorList>
    </citation>
    <scope>NUCLEOTIDE SEQUENCE [LARGE SCALE GENOMIC DNA]</scope>
    <source>
        <strain evidence="11 12">AK35</strain>
    </source>
</reference>
<proteinExistence type="predicted"/>
<dbReference type="EMBL" id="AONC01000052">
    <property type="protein sequence ID" value="EXJ13912.1"/>
    <property type="molecule type" value="Genomic_DNA"/>
</dbReference>
<accession>W9VCZ5</accession>
<dbReference type="Proteomes" id="UP000019460">
    <property type="component" value="Unassembled WGS sequence"/>
</dbReference>
<protein>
    <recommendedName>
        <fullName evidence="2">histidine kinase</fullName>
        <ecNumber evidence="2">2.7.13.3</ecNumber>
    </recommendedName>
</protein>
<dbReference type="RefSeq" id="WP_043755947.1">
    <property type="nucleotide sequence ID" value="NZ_AONC01000052.1"/>
</dbReference>
<dbReference type="InterPro" id="IPR004358">
    <property type="entry name" value="Sig_transdc_His_kin-like_C"/>
</dbReference>
<dbReference type="GO" id="GO:0005524">
    <property type="term" value="F:ATP binding"/>
    <property type="evidence" value="ECO:0007669"/>
    <property type="project" value="UniProtKB-KW"/>
</dbReference>
<dbReference type="PRINTS" id="PR00344">
    <property type="entry name" value="BCTRLSENSOR"/>
</dbReference>
<dbReference type="PANTHER" id="PTHR43065">
    <property type="entry name" value="SENSOR HISTIDINE KINASE"/>
    <property type="match status" value="1"/>
</dbReference>
<evidence type="ECO:0000256" key="9">
    <source>
        <dbReference type="SAM" id="MobiDB-lite"/>
    </source>
</evidence>
<evidence type="ECO:0000259" key="10">
    <source>
        <dbReference type="PROSITE" id="PS50109"/>
    </source>
</evidence>
<dbReference type="Gene3D" id="3.30.565.10">
    <property type="entry name" value="Histidine kinase-like ATPase, C-terminal domain"/>
    <property type="match status" value="1"/>
</dbReference>
<evidence type="ECO:0000313" key="11">
    <source>
        <dbReference type="EMBL" id="EXJ13912.1"/>
    </source>
</evidence>
<dbReference type="Gene3D" id="1.10.287.130">
    <property type="match status" value="1"/>
</dbReference>
<feature type="compositionally biased region" description="Basic and acidic residues" evidence="9">
    <location>
        <begin position="354"/>
        <end position="368"/>
    </location>
</feature>
<evidence type="ECO:0000256" key="3">
    <source>
        <dbReference type="ARBA" id="ARBA00022553"/>
    </source>
</evidence>
<dbReference type="InterPro" id="IPR003594">
    <property type="entry name" value="HATPase_dom"/>
</dbReference>
<dbReference type="SUPFAM" id="SSF55874">
    <property type="entry name" value="ATPase domain of HSP90 chaperone/DNA topoisomerase II/histidine kinase"/>
    <property type="match status" value="1"/>
</dbReference>
<dbReference type="eggNOG" id="COG4191">
    <property type="taxonomic scope" value="Bacteria"/>
</dbReference>
<evidence type="ECO:0000256" key="5">
    <source>
        <dbReference type="ARBA" id="ARBA00022741"/>
    </source>
</evidence>
<keyword evidence="5" id="KW-0547">Nucleotide-binding</keyword>
<dbReference type="PROSITE" id="PS50109">
    <property type="entry name" value="HIS_KIN"/>
    <property type="match status" value="1"/>
</dbReference>
<keyword evidence="8" id="KW-0902">Two-component regulatory system</keyword>
<dbReference type="Pfam" id="PF02518">
    <property type="entry name" value="HATPase_c"/>
    <property type="match status" value="1"/>
</dbReference>
<dbReference type="EC" id="2.7.13.3" evidence="2"/>
<dbReference type="InterPro" id="IPR005467">
    <property type="entry name" value="His_kinase_dom"/>
</dbReference>
<dbReference type="InterPro" id="IPR036890">
    <property type="entry name" value="HATPase_C_sf"/>
</dbReference>
<dbReference type="AlphaFoldDB" id="W9VCZ5"/>
<keyword evidence="6" id="KW-0418">Kinase</keyword>